<dbReference type="PANTHER" id="PTHR18964:SF149">
    <property type="entry name" value="BIFUNCTIONAL UDP-N-ACETYLGLUCOSAMINE 2-EPIMERASE_N-ACETYLMANNOSAMINE KINASE"/>
    <property type="match status" value="1"/>
</dbReference>
<evidence type="ECO:0000256" key="6">
    <source>
        <dbReference type="ARBA" id="ARBA00022777"/>
    </source>
</evidence>
<dbReference type="GO" id="GO:0004340">
    <property type="term" value="F:glucokinase activity"/>
    <property type="evidence" value="ECO:0007669"/>
    <property type="project" value="UniProtKB-EC"/>
</dbReference>
<proteinExistence type="inferred from homology"/>
<comment type="caution">
    <text evidence="9">The sequence shown here is derived from an EMBL/GenBank/DDBJ whole genome shotgun (WGS) entry which is preliminary data.</text>
</comment>
<dbReference type="InterPro" id="IPR043129">
    <property type="entry name" value="ATPase_NBD"/>
</dbReference>
<gene>
    <name evidence="9" type="ORF">ACFQ19_09435</name>
</gene>
<dbReference type="InterPro" id="IPR000600">
    <property type="entry name" value="ROK"/>
</dbReference>
<name>A0ABW3NGU1_9BACI</name>
<dbReference type="PANTHER" id="PTHR18964">
    <property type="entry name" value="ROK (REPRESSOR, ORF, KINASE) FAMILY"/>
    <property type="match status" value="1"/>
</dbReference>
<evidence type="ECO:0000256" key="4">
    <source>
        <dbReference type="ARBA" id="ARBA00022679"/>
    </source>
</evidence>
<comment type="similarity">
    <text evidence="1">Belongs to the ROK (NagC/XylR) family.</text>
</comment>
<dbReference type="Gene3D" id="3.30.420.40">
    <property type="match status" value="2"/>
</dbReference>
<evidence type="ECO:0000256" key="3">
    <source>
        <dbReference type="ARBA" id="ARBA00014701"/>
    </source>
</evidence>
<sequence length="320" mass="33621">MNELLAGADIGGTTVKIGFISNDGTIQDKWEIPTDLTNNGENILPDIWASIASKLQTPPFENYSIKGIGVGAPGFVDTHTGVIAEAVNIGWKDVHLAEELEKLANVPVYVENDANIAVLGENWVGAGNQSRNLIAITLGTGVGGGIIANGTILNGANGMAGEIGHIEVLENGHLCNCGKRGCLETIASATGIVRQGMEKVQANPDSLLAKVFQTEGNLTTQHIFELAKQGDPVSKEIIDYTIDVLGKTLSNMSMIINPSNILIGGGVSNAGDYLIEAVTNAFRKHALPRISEVCTIKVCQLGNDAGIIGGAYLVHEKISD</sequence>
<dbReference type="NCBIfam" id="TIGR00744">
    <property type="entry name" value="ROK_glcA_fam"/>
    <property type="match status" value="1"/>
</dbReference>
<dbReference type="SUPFAM" id="SSF53067">
    <property type="entry name" value="Actin-like ATPase domain"/>
    <property type="match status" value="1"/>
</dbReference>
<reference evidence="10" key="1">
    <citation type="journal article" date="2019" name="Int. J. Syst. Evol. Microbiol.">
        <title>The Global Catalogue of Microorganisms (GCM) 10K type strain sequencing project: providing services to taxonomists for standard genome sequencing and annotation.</title>
        <authorList>
            <consortium name="The Broad Institute Genomics Platform"/>
            <consortium name="The Broad Institute Genome Sequencing Center for Infectious Disease"/>
            <person name="Wu L."/>
            <person name="Ma J."/>
        </authorList>
    </citation>
    <scope>NUCLEOTIDE SEQUENCE [LARGE SCALE GENOMIC DNA]</scope>
    <source>
        <strain evidence="10">CCUG 56608</strain>
    </source>
</reference>
<dbReference type="InterPro" id="IPR004654">
    <property type="entry name" value="ROK_glcA"/>
</dbReference>
<evidence type="ECO:0000256" key="7">
    <source>
        <dbReference type="ARBA" id="ARBA00022840"/>
    </source>
</evidence>
<keyword evidence="5" id="KW-0547">Nucleotide-binding</keyword>
<organism evidence="9 10">
    <name type="scientific">Oceanobacillus locisalsi</name>
    <dbReference type="NCBI Taxonomy" id="546107"/>
    <lineage>
        <taxon>Bacteria</taxon>
        <taxon>Bacillati</taxon>
        <taxon>Bacillota</taxon>
        <taxon>Bacilli</taxon>
        <taxon>Bacillales</taxon>
        <taxon>Bacillaceae</taxon>
        <taxon>Oceanobacillus</taxon>
    </lineage>
</organism>
<dbReference type="InterPro" id="IPR049874">
    <property type="entry name" value="ROK_cs"/>
</dbReference>
<keyword evidence="10" id="KW-1185">Reference proteome</keyword>
<keyword evidence="6" id="KW-0418">Kinase</keyword>
<evidence type="ECO:0000256" key="1">
    <source>
        <dbReference type="ARBA" id="ARBA00006479"/>
    </source>
</evidence>
<dbReference type="RefSeq" id="WP_379591828.1">
    <property type="nucleotide sequence ID" value="NZ_JBHTKK010000009.1"/>
</dbReference>
<evidence type="ECO:0000256" key="2">
    <source>
        <dbReference type="ARBA" id="ARBA00012323"/>
    </source>
</evidence>
<dbReference type="Pfam" id="PF00480">
    <property type="entry name" value="ROK"/>
    <property type="match status" value="1"/>
</dbReference>
<dbReference type="EMBL" id="JBHTKK010000009">
    <property type="protein sequence ID" value="MFD1066248.1"/>
    <property type="molecule type" value="Genomic_DNA"/>
</dbReference>
<keyword evidence="4 9" id="KW-0808">Transferase</keyword>
<evidence type="ECO:0000313" key="10">
    <source>
        <dbReference type="Proteomes" id="UP001597041"/>
    </source>
</evidence>
<evidence type="ECO:0000313" key="9">
    <source>
        <dbReference type="EMBL" id="MFD1066248.1"/>
    </source>
</evidence>
<dbReference type="EC" id="2.7.1.2" evidence="2"/>
<evidence type="ECO:0000256" key="8">
    <source>
        <dbReference type="ARBA" id="ARBA00032386"/>
    </source>
</evidence>
<dbReference type="Proteomes" id="UP001597041">
    <property type="component" value="Unassembled WGS sequence"/>
</dbReference>
<protein>
    <recommendedName>
        <fullName evidence="3">Glucokinase</fullName>
        <ecNumber evidence="2">2.7.1.2</ecNumber>
    </recommendedName>
    <alternativeName>
        <fullName evidence="8">Glucose kinase</fullName>
    </alternativeName>
</protein>
<evidence type="ECO:0000256" key="5">
    <source>
        <dbReference type="ARBA" id="ARBA00022741"/>
    </source>
</evidence>
<keyword evidence="7" id="KW-0067">ATP-binding</keyword>
<accession>A0ABW3NGU1</accession>
<dbReference type="PROSITE" id="PS01125">
    <property type="entry name" value="ROK"/>
    <property type="match status" value="1"/>
</dbReference>